<sequence length="45" mass="4800">MTVNCWGAISLGKSDQENEGLLQEVAQGLIEGSGVGPEKGKWRRA</sequence>
<name>A0A1R3H0Y4_9ROSI</name>
<reference evidence="2" key="1">
    <citation type="submission" date="2013-09" db="EMBL/GenBank/DDBJ databases">
        <title>Corchorus olitorius genome sequencing.</title>
        <authorList>
            <person name="Alam M."/>
            <person name="Haque M.S."/>
            <person name="Islam M.S."/>
            <person name="Emdad E.M."/>
            <person name="Islam M.M."/>
            <person name="Ahmed B."/>
            <person name="Halim A."/>
            <person name="Hossen Q.M.M."/>
            <person name="Hossain M.Z."/>
            <person name="Ahmed R."/>
            <person name="Khan M.M."/>
            <person name="Islam R."/>
            <person name="Rashid M.M."/>
            <person name="Khan S.A."/>
            <person name="Rahman M.S."/>
            <person name="Alam M."/>
            <person name="Yahiya A.S."/>
            <person name="Khan M.S."/>
            <person name="Azam M.S."/>
            <person name="Haque T."/>
            <person name="Lashkar M.Z.H."/>
            <person name="Akhand A.I."/>
            <person name="Morshed G."/>
            <person name="Roy S."/>
            <person name="Uddin K.S."/>
            <person name="Rabeya T."/>
            <person name="Hossain A.S."/>
            <person name="Chowdhury A."/>
            <person name="Snigdha A.R."/>
            <person name="Mortoza M.S."/>
            <person name="Matin S.A."/>
            <person name="Hoque S.M.E."/>
            <person name="Islam M.K."/>
            <person name="Roy D.K."/>
            <person name="Haider R."/>
            <person name="Moosa M.M."/>
            <person name="Elias S.M."/>
            <person name="Hasan A.M."/>
            <person name="Jahan S."/>
            <person name="Shafiuddin M."/>
            <person name="Mahmood N."/>
            <person name="Shommy N.S."/>
        </authorList>
    </citation>
    <scope>NUCLEOTIDE SEQUENCE [LARGE SCALE GENOMIC DNA]</scope>
    <source>
        <strain evidence="2">cv. O-4</strain>
    </source>
</reference>
<evidence type="ECO:0000313" key="2">
    <source>
        <dbReference type="Proteomes" id="UP000187203"/>
    </source>
</evidence>
<gene>
    <name evidence="1" type="ORF">COLO4_32143</name>
</gene>
<accession>A0A1R3H0Y4</accession>
<dbReference type="AlphaFoldDB" id="A0A1R3H0Y4"/>
<keyword evidence="2" id="KW-1185">Reference proteome</keyword>
<dbReference type="EMBL" id="AWUE01021025">
    <property type="protein sequence ID" value="OMO64013.1"/>
    <property type="molecule type" value="Genomic_DNA"/>
</dbReference>
<proteinExistence type="predicted"/>
<organism evidence="1 2">
    <name type="scientific">Corchorus olitorius</name>
    <dbReference type="NCBI Taxonomy" id="93759"/>
    <lineage>
        <taxon>Eukaryota</taxon>
        <taxon>Viridiplantae</taxon>
        <taxon>Streptophyta</taxon>
        <taxon>Embryophyta</taxon>
        <taxon>Tracheophyta</taxon>
        <taxon>Spermatophyta</taxon>
        <taxon>Magnoliopsida</taxon>
        <taxon>eudicotyledons</taxon>
        <taxon>Gunneridae</taxon>
        <taxon>Pentapetalae</taxon>
        <taxon>rosids</taxon>
        <taxon>malvids</taxon>
        <taxon>Malvales</taxon>
        <taxon>Malvaceae</taxon>
        <taxon>Grewioideae</taxon>
        <taxon>Apeibeae</taxon>
        <taxon>Corchorus</taxon>
    </lineage>
</organism>
<protein>
    <submittedName>
        <fullName evidence="1">Uncharacterized protein</fullName>
    </submittedName>
</protein>
<evidence type="ECO:0000313" key="1">
    <source>
        <dbReference type="EMBL" id="OMO64013.1"/>
    </source>
</evidence>
<dbReference type="Proteomes" id="UP000187203">
    <property type="component" value="Unassembled WGS sequence"/>
</dbReference>
<comment type="caution">
    <text evidence="1">The sequence shown here is derived from an EMBL/GenBank/DDBJ whole genome shotgun (WGS) entry which is preliminary data.</text>
</comment>